<dbReference type="STRING" id="265719.SAMN04488509_10543"/>
<dbReference type="InterPro" id="IPR050194">
    <property type="entry name" value="Glycosyltransferase_grp1"/>
</dbReference>
<evidence type="ECO:0000259" key="1">
    <source>
        <dbReference type="Pfam" id="PF00534"/>
    </source>
</evidence>
<dbReference type="OrthoDB" id="5290958at2"/>
<sequence>MPADACVHPCLLHVVDSLETGGLERFVCDLALSQHAAGQRVAVFSLNRTEGFRGELEAGGVEVIQGDKRGGFDLALIRRLRTLVRERGVEVVHSHNFVPNYYAAIALLGLRCALVNTCHNMGTRLAQRRLRMFFRLSLLRTARVATVGEAARAHLVGAGLLPAARTVALDNGIPVQRFARGDSARAEARALLGLSAEAPVLGCVGRLVALKNHALLLGLLPALRAGFADLQLMLVGDGPLRASLQQQVHALGLVDCVHFAGDRSDVARLLCAFDVFVQPSRTEGLSIALLEASAAGCAIVASRVGGNPEIVADGERGRLFESDDAAALEALLGELLGDAEQRQRLGEAARAWAEREVGIERARARYAGLYAQALRR</sequence>
<dbReference type="InterPro" id="IPR001296">
    <property type="entry name" value="Glyco_trans_1"/>
</dbReference>
<dbReference type="PANTHER" id="PTHR45947">
    <property type="entry name" value="SULFOQUINOVOSYL TRANSFERASE SQD2"/>
    <property type="match status" value="1"/>
</dbReference>
<name>A0A1G6WK82_9GAMM</name>
<dbReference type="AlphaFoldDB" id="A0A1G6WK82"/>
<accession>A0A1G6WK82</accession>
<reference evidence="3 4" key="1">
    <citation type="submission" date="2016-10" db="EMBL/GenBank/DDBJ databases">
        <authorList>
            <person name="de Groot N.N."/>
        </authorList>
    </citation>
    <scope>NUCLEOTIDE SEQUENCE [LARGE SCALE GENOMIC DNA]</scope>
    <source>
        <strain evidence="3 4">DSM 16957</strain>
    </source>
</reference>
<keyword evidence="3" id="KW-0808">Transferase</keyword>
<evidence type="ECO:0000313" key="4">
    <source>
        <dbReference type="Proteomes" id="UP000199603"/>
    </source>
</evidence>
<dbReference type="Gene3D" id="3.40.50.2000">
    <property type="entry name" value="Glycogen Phosphorylase B"/>
    <property type="match status" value="2"/>
</dbReference>
<proteinExistence type="predicted"/>
<dbReference type="EMBL" id="FNAG01000005">
    <property type="protein sequence ID" value="SDD66292.1"/>
    <property type="molecule type" value="Genomic_DNA"/>
</dbReference>
<feature type="domain" description="Glycosyltransferase subfamily 4-like N-terminal" evidence="2">
    <location>
        <begin position="21"/>
        <end position="177"/>
    </location>
</feature>
<evidence type="ECO:0000259" key="2">
    <source>
        <dbReference type="Pfam" id="PF13439"/>
    </source>
</evidence>
<keyword evidence="4" id="KW-1185">Reference proteome</keyword>
<dbReference type="GO" id="GO:0016758">
    <property type="term" value="F:hexosyltransferase activity"/>
    <property type="evidence" value="ECO:0007669"/>
    <property type="project" value="TreeGrafter"/>
</dbReference>
<gene>
    <name evidence="3" type="ORF">SAMN04488509_10543</name>
</gene>
<dbReference type="Pfam" id="PF13439">
    <property type="entry name" value="Glyco_transf_4"/>
    <property type="match status" value="1"/>
</dbReference>
<dbReference type="SUPFAM" id="SSF53756">
    <property type="entry name" value="UDP-Glycosyltransferase/glycogen phosphorylase"/>
    <property type="match status" value="1"/>
</dbReference>
<dbReference type="InterPro" id="IPR028098">
    <property type="entry name" value="Glyco_trans_4-like_N"/>
</dbReference>
<dbReference type="PANTHER" id="PTHR45947:SF3">
    <property type="entry name" value="SULFOQUINOVOSYL TRANSFERASE SQD2"/>
    <property type="match status" value="1"/>
</dbReference>
<organism evidence="3 4">
    <name type="scientific">Aquimonas voraii</name>
    <dbReference type="NCBI Taxonomy" id="265719"/>
    <lineage>
        <taxon>Bacteria</taxon>
        <taxon>Pseudomonadati</taxon>
        <taxon>Pseudomonadota</taxon>
        <taxon>Gammaproteobacteria</taxon>
        <taxon>Lysobacterales</taxon>
        <taxon>Lysobacteraceae</taxon>
        <taxon>Aquimonas</taxon>
    </lineage>
</organism>
<feature type="domain" description="Glycosyl transferase family 1" evidence="1">
    <location>
        <begin position="188"/>
        <end position="352"/>
    </location>
</feature>
<dbReference type="Pfam" id="PF00534">
    <property type="entry name" value="Glycos_transf_1"/>
    <property type="match status" value="1"/>
</dbReference>
<dbReference type="Proteomes" id="UP000199603">
    <property type="component" value="Unassembled WGS sequence"/>
</dbReference>
<evidence type="ECO:0000313" key="3">
    <source>
        <dbReference type="EMBL" id="SDD66292.1"/>
    </source>
</evidence>
<protein>
    <submittedName>
        <fullName evidence="3">Glycosyltransferase involved in cell wall bisynthesis</fullName>
    </submittedName>
</protein>